<feature type="coiled-coil region" evidence="1">
    <location>
        <begin position="407"/>
        <end position="483"/>
    </location>
</feature>
<reference evidence="3 4" key="1">
    <citation type="submission" date="2021-04" db="EMBL/GenBank/DDBJ databases">
        <authorList>
            <person name="Bliznina A."/>
        </authorList>
    </citation>
    <scope>NUCLEOTIDE SEQUENCE [LARGE SCALE GENOMIC DNA]</scope>
</reference>
<keyword evidence="4" id="KW-1185">Reference proteome</keyword>
<feature type="region of interest" description="Disordered" evidence="2">
    <location>
        <begin position="853"/>
        <end position="874"/>
    </location>
</feature>
<evidence type="ECO:0000256" key="2">
    <source>
        <dbReference type="SAM" id="MobiDB-lite"/>
    </source>
</evidence>
<evidence type="ECO:0000313" key="3">
    <source>
        <dbReference type="EMBL" id="CAG5083053.1"/>
    </source>
</evidence>
<feature type="compositionally biased region" description="Basic and acidic residues" evidence="2">
    <location>
        <begin position="626"/>
        <end position="638"/>
    </location>
</feature>
<feature type="coiled-coil region" evidence="1">
    <location>
        <begin position="269"/>
        <end position="359"/>
    </location>
</feature>
<accession>A0ABN7RXL8</accession>
<dbReference type="EMBL" id="OU015568">
    <property type="protein sequence ID" value="CAG5083053.1"/>
    <property type="molecule type" value="Genomic_DNA"/>
</dbReference>
<organism evidence="3 4">
    <name type="scientific">Oikopleura dioica</name>
    <name type="common">Tunicate</name>
    <dbReference type="NCBI Taxonomy" id="34765"/>
    <lineage>
        <taxon>Eukaryota</taxon>
        <taxon>Metazoa</taxon>
        <taxon>Chordata</taxon>
        <taxon>Tunicata</taxon>
        <taxon>Appendicularia</taxon>
        <taxon>Copelata</taxon>
        <taxon>Oikopleuridae</taxon>
        <taxon>Oikopleura</taxon>
    </lineage>
</organism>
<feature type="region of interest" description="Disordered" evidence="2">
    <location>
        <begin position="626"/>
        <end position="678"/>
    </location>
</feature>
<evidence type="ECO:0000256" key="1">
    <source>
        <dbReference type="SAM" id="Coils"/>
    </source>
</evidence>
<feature type="compositionally biased region" description="Basic and acidic residues" evidence="2">
    <location>
        <begin position="735"/>
        <end position="760"/>
    </location>
</feature>
<feature type="region of interest" description="Disordered" evidence="2">
    <location>
        <begin position="711"/>
        <end position="799"/>
    </location>
</feature>
<evidence type="ECO:0000313" key="4">
    <source>
        <dbReference type="Proteomes" id="UP001158576"/>
    </source>
</evidence>
<feature type="coiled-coil region" evidence="1">
    <location>
        <begin position="34"/>
        <end position="95"/>
    </location>
</feature>
<proteinExistence type="predicted"/>
<feature type="compositionally biased region" description="Basic residues" evidence="2">
    <location>
        <begin position="865"/>
        <end position="874"/>
    </location>
</feature>
<keyword evidence="1" id="KW-0175">Coiled coil</keyword>
<dbReference type="Proteomes" id="UP001158576">
    <property type="component" value="Chromosome PAR"/>
</dbReference>
<name>A0ABN7RXL8_OIKDI</name>
<protein>
    <submittedName>
        <fullName evidence="3">Oidioi.mRNA.OKI2018_I69.PAR.g10267.t1.cds</fullName>
    </submittedName>
</protein>
<sequence length="890" mass="103958">MEPRKLCQLQLNQFRSQKQYDEQMLKHNELADEALVREKKLNATENELKEATANHDNLMKDVQKQFEEATSVIKQADEELEIQESLKKIDLHEKENLYQNILAEKHSKLIHFKKKLDPLKLLIGKKNEELSRQAERNDNLFSEFERELKAKNTKLAQVHESVQDVIKDREQVEAHINDKIEEKENAAKSISTIKSNLETVLEEQSKAQDEELVGHQETLKGEKEKISAMEADIKNIQYAMEVAHSAAVAEEERLKESHEKVLAEKELFIAVIEDENKEKEEAIEEKDHIIEQIMAKITNQVEEKVQEEFGIKERQEKLEELNAEKEVINEKINTLETEIKETQRKEHILSQQRNQIKEDIKAVNNEIFAIEGKHRPLKAKLNEMEEVLEVHQNDPIFDDLAAKVKELAKREVEIRKIREKIKNFRRDAAAMEIKLVNASKEDHQLIEEKEKSDRKLEELRQKKKNLLLEKKNKEDELEESRLHLQTTVMKTVNVRTEELKIKEEISNLEAQLAEFMGRGISEEKLAEKRLLLADEAQKLRELEEEVDELECEKEFQSSEFDQLVKEEEELKGEKVRLTEKLASMKENIEKKEKRRASVLKLKGEQESKQETLKKLQEKKADLEKKIKKQREDREKSLDDLSVGFNKRKQELEKRDSELSQKVKDELAPPEEDSAATPEQLLAYMEADVAETGLYLKSLKEDIAHAKEYIKEHKQQEEANIEELNETLVRRTKAKKNYDERKKKEMEKKKEKEMEKKEKGEKKKKKTVYANPDSDESWNAPPEPVKKQKPSKIPRFVESPPKAQLISEKVKKAPSVASTMISVPESFKKPRTFHEKIDVMEDESFAPSVAGCSKLMQPPSRSGSNSHHKKRPTIIKAKRKEDTFSDDIFDF</sequence>
<gene>
    <name evidence="3" type="ORF">OKIOD_LOCUS1825</name>
</gene>
<feature type="compositionally biased region" description="Basic and acidic residues" evidence="2">
    <location>
        <begin position="647"/>
        <end position="666"/>
    </location>
</feature>